<keyword evidence="3" id="KW-1185">Reference proteome</keyword>
<dbReference type="AlphaFoldDB" id="A0A365QS99"/>
<organism evidence="2 3">
    <name type="scientific">Burkholderia reimsis</name>
    <dbReference type="NCBI Taxonomy" id="2234132"/>
    <lineage>
        <taxon>Bacteria</taxon>
        <taxon>Pseudomonadati</taxon>
        <taxon>Pseudomonadota</taxon>
        <taxon>Betaproteobacteria</taxon>
        <taxon>Burkholderiales</taxon>
        <taxon>Burkholderiaceae</taxon>
        <taxon>Burkholderia</taxon>
    </lineage>
</organism>
<accession>A0A365QS99</accession>
<feature type="domain" description="AbiJ-NTD3" evidence="1">
    <location>
        <begin position="94"/>
        <end position="260"/>
    </location>
</feature>
<dbReference type="Proteomes" id="UP000252458">
    <property type="component" value="Unassembled WGS sequence"/>
</dbReference>
<reference evidence="2 3" key="1">
    <citation type="submission" date="2018-06" db="EMBL/GenBank/DDBJ databases">
        <title>Draft genome sequence of Burkholderia reimsis strain BE51 isolated from a French agricultural soil.</title>
        <authorList>
            <person name="Esmaeel Q."/>
        </authorList>
    </citation>
    <scope>NUCLEOTIDE SEQUENCE [LARGE SCALE GENOMIC DNA]</scope>
    <source>
        <strain evidence="2 3">BE51</strain>
    </source>
</reference>
<evidence type="ECO:0000313" key="3">
    <source>
        <dbReference type="Proteomes" id="UP000252458"/>
    </source>
</evidence>
<name>A0A365QS99_9BURK</name>
<dbReference type="RefSeq" id="WP_113046395.1">
    <property type="nucleotide sequence ID" value="NZ_QMFZ01000018.1"/>
</dbReference>
<dbReference type="InterPro" id="IPR041427">
    <property type="entry name" value="AbiJ-NTD3"/>
</dbReference>
<dbReference type="Pfam" id="PF18860">
    <property type="entry name" value="AbiJ_NTD3"/>
    <property type="match status" value="1"/>
</dbReference>
<proteinExistence type="predicted"/>
<protein>
    <recommendedName>
        <fullName evidence="1">AbiJ-NTD3 domain-containing protein</fullName>
    </recommendedName>
</protein>
<sequence>MDIAALRDILRPIIGDLKDRCTHDTLPAFCVDLGMPVVDAGGSKRDQLHASFDAQRDADLPETAYRVIERGYVSATTRNRIQDLLWMDDRCPAIPLRFRRELARSLQPLPRYGDARRFNDLLQRLWIIESDPWASLLERQDDSLAAEIDRHVFRNPDDWTVDYLFEQLGAYDASDPRFVRFIEGMATGEVRPDIADQQEFVECANQVLSQCGAQLRETGIKGGYPEYSLVSLYGPSGNRPKNIIFASACKPDLRFRDAINNDIEIVTNADQVLVYDRPIGNDGLSWQALQAWWSELQEIENDDAAKSSLYRRLRSVLPENSPPQRLLFISFFKAFGKAVPRLPALLPEVWLHWDPQTVRERGADALLRFRMDFLLLFPHGIRVVIEVDGLHHYGDPDTRRADAHRYAQMAAADRDLKLAGYEVYRFGTAELLGNSAQANAVSFFHKLFRRYNLTW</sequence>
<evidence type="ECO:0000313" key="2">
    <source>
        <dbReference type="EMBL" id="RBB37541.1"/>
    </source>
</evidence>
<dbReference type="EMBL" id="QMFZ01000018">
    <property type="protein sequence ID" value="RBB37541.1"/>
    <property type="molecule type" value="Genomic_DNA"/>
</dbReference>
<comment type="caution">
    <text evidence="2">The sequence shown here is derived from an EMBL/GenBank/DDBJ whole genome shotgun (WGS) entry which is preliminary data.</text>
</comment>
<gene>
    <name evidence="2" type="ORF">DPV79_21330</name>
</gene>
<evidence type="ECO:0000259" key="1">
    <source>
        <dbReference type="Pfam" id="PF18860"/>
    </source>
</evidence>